<keyword evidence="3" id="KW-0378">Hydrolase</keyword>
<dbReference type="GO" id="GO:0008233">
    <property type="term" value="F:peptidase activity"/>
    <property type="evidence" value="ECO:0007669"/>
    <property type="project" value="UniProtKB-KW"/>
</dbReference>
<dbReference type="RefSeq" id="WP_072428274.1">
    <property type="nucleotide sequence ID" value="NZ_FPKR01000006.1"/>
</dbReference>
<dbReference type="CDD" id="cd03408">
    <property type="entry name" value="SPFH_like_u1"/>
    <property type="match status" value="1"/>
</dbReference>
<dbReference type="Pfam" id="PF14237">
    <property type="entry name" value="GYF_2"/>
    <property type="match status" value="1"/>
</dbReference>
<name>A0A1K2HHQ1_9NEIS</name>
<dbReference type="AlphaFoldDB" id="A0A1K2HHQ1"/>
<dbReference type="PANTHER" id="PTHR37826">
    <property type="entry name" value="FLOTILLIN BAND_7_5 DOMAIN PROTEIN"/>
    <property type="match status" value="1"/>
</dbReference>
<dbReference type="Pfam" id="PF13421">
    <property type="entry name" value="Band_7_1"/>
    <property type="match status" value="1"/>
</dbReference>
<proteinExistence type="predicted"/>
<dbReference type="PANTHER" id="PTHR37826:SF2">
    <property type="entry name" value="ZINC-RIBBON DOMAIN-CONTAINING PROTEIN"/>
    <property type="match status" value="1"/>
</dbReference>
<keyword evidence="4" id="KW-1185">Reference proteome</keyword>
<dbReference type="Proteomes" id="UP000186513">
    <property type="component" value="Unassembled WGS sequence"/>
</dbReference>
<keyword evidence="3" id="KW-0645">Protease</keyword>
<accession>A0A1K2HHQ1</accession>
<evidence type="ECO:0000313" key="3">
    <source>
        <dbReference type="EMBL" id="SFZ75818.1"/>
    </source>
</evidence>
<dbReference type="GO" id="GO:0006508">
    <property type="term" value="P:proteolysis"/>
    <property type="evidence" value="ECO:0007669"/>
    <property type="project" value="UniProtKB-KW"/>
</dbReference>
<dbReference type="STRING" id="1121279.SAMN02745887_01755"/>
<evidence type="ECO:0000259" key="1">
    <source>
        <dbReference type="Pfam" id="PF13421"/>
    </source>
</evidence>
<gene>
    <name evidence="3" type="ORF">SAMN02745887_01755</name>
</gene>
<dbReference type="SUPFAM" id="SSF117892">
    <property type="entry name" value="Band 7/SPFH domain"/>
    <property type="match status" value="1"/>
</dbReference>
<feature type="domain" description="GYF" evidence="2">
    <location>
        <begin position="312"/>
        <end position="360"/>
    </location>
</feature>
<dbReference type="InterPro" id="IPR025640">
    <property type="entry name" value="GYF_2"/>
</dbReference>
<evidence type="ECO:0000313" key="4">
    <source>
        <dbReference type="Proteomes" id="UP000186513"/>
    </source>
</evidence>
<dbReference type="OrthoDB" id="9764015at2"/>
<dbReference type="Gene3D" id="3.30.479.30">
    <property type="entry name" value="Band 7 domain"/>
    <property type="match status" value="1"/>
</dbReference>
<organism evidence="3 4">
    <name type="scientific">Chitinimonas taiwanensis DSM 18899</name>
    <dbReference type="NCBI Taxonomy" id="1121279"/>
    <lineage>
        <taxon>Bacteria</taxon>
        <taxon>Pseudomonadati</taxon>
        <taxon>Pseudomonadota</taxon>
        <taxon>Betaproteobacteria</taxon>
        <taxon>Neisseriales</taxon>
        <taxon>Chitinibacteraceae</taxon>
        <taxon>Chitinimonas</taxon>
    </lineage>
</organism>
<feature type="domain" description="SPFH" evidence="1">
    <location>
        <begin position="26"/>
        <end position="240"/>
    </location>
</feature>
<dbReference type="InterPro" id="IPR033880">
    <property type="entry name" value="SPFH_YdjI"/>
</dbReference>
<evidence type="ECO:0000259" key="2">
    <source>
        <dbReference type="Pfam" id="PF14237"/>
    </source>
</evidence>
<dbReference type="EMBL" id="FPKR01000006">
    <property type="protein sequence ID" value="SFZ75818.1"/>
    <property type="molecule type" value="Genomic_DNA"/>
</dbReference>
<protein>
    <submittedName>
        <fullName evidence="3">Membrane protease subunit, stomatin/prohibitin family, contains C-terminal Zn-ribbon domain</fullName>
    </submittedName>
</protein>
<sequence length="374" mass="40455">MGLWNKLTAEFIDIVEWTEDRADVMVHRFERHQNEIKMGAKLTVREGQLAVMVNEGQLGKGQVADVFGPGMYTLNTENLPILATLKGWKYGFNSPFKAEVYFFNTRIFTDLKWGTPGPATMRDPEFGVVRVTAFGLYAIRIQDPKTMLVDLVGTKAEFTVADIEENLRGKVGSRIKEVMPEAGVPVIDLEGKISLLGERLKEKIAADFAKFGLELTEVQVQDIGLPEEVEKAIDQQGAMRAIGNMHQFAQYQAAQAMRDAAQNPGTVGGVMGLGVGMGLNQTMGGLFQQPATPAPAAAGITPPPLPGAVSFFVASNGQQTGPFELAVLQAQAQAGQLLRDTLVWKPGMSAWAPAGEQAELTACFAQVPPPLPRA</sequence>
<reference evidence="3 4" key="1">
    <citation type="submission" date="2016-11" db="EMBL/GenBank/DDBJ databases">
        <authorList>
            <person name="Jaros S."/>
            <person name="Januszkiewicz K."/>
            <person name="Wedrychowicz H."/>
        </authorList>
    </citation>
    <scope>NUCLEOTIDE SEQUENCE [LARGE SCALE GENOMIC DNA]</scope>
    <source>
        <strain evidence="3 4">DSM 18899</strain>
    </source>
</reference>
<dbReference type="InterPro" id="IPR036013">
    <property type="entry name" value="Band_7/SPFH_dom_sf"/>
</dbReference>